<evidence type="ECO:0000256" key="1">
    <source>
        <dbReference type="SAM" id="MobiDB-lite"/>
    </source>
</evidence>
<dbReference type="EMBL" id="CAJNNW010032554">
    <property type="protein sequence ID" value="CAE8713975.1"/>
    <property type="molecule type" value="Genomic_DNA"/>
</dbReference>
<sequence length="103" mass="11808">VKKKAYFYHCSFCRFDVCPHCSNNWTAELTAGRKPKHTKEQADKEEANPHKRKKDWSWAQESAPGVPGARERRDIWIPTEEESVSRAPSAVNVVSEWVEGLPV</sequence>
<accession>A0A813L2M9</accession>
<organism evidence="2 3">
    <name type="scientific">Polarella glacialis</name>
    <name type="common">Dinoflagellate</name>
    <dbReference type="NCBI Taxonomy" id="89957"/>
    <lineage>
        <taxon>Eukaryota</taxon>
        <taxon>Sar</taxon>
        <taxon>Alveolata</taxon>
        <taxon>Dinophyceae</taxon>
        <taxon>Suessiales</taxon>
        <taxon>Suessiaceae</taxon>
        <taxon>Polarella</taxon>
    </lineage>
</organism>
<gene>
    <name evidence="2" type="ORF">PGLA2088_LOCUS37759</name>
</gene>
<feature type="compositionally biased region" description="Basic and acidic residues" evidence="1">
    <location>
        <begin position="38"/>
        <end position="49"/>
    </location>
</feature>
<name>A0A813L2M9_POLGL</name>
<dbReference type="Proteomes" id="UP000626109">
    <property type="component" value="Unassembled WGS sequence"/>
</dbReference>
<reference evidence="2" key="1">
    <citation type="submission" date="2021-02" db="EMBL/GenBank/DDBJ databases">
        <authorList>
            <person name="Dougan E. K."/>
            <person name="Rhodes N."/>
            <person name="Thang M."/>
            <person name="Chan C."/>
        </authorList>
    </citation>
    <scope>NUCLEOTIDE SEQUENCE</scope>
</reference>
<dbReference type="AlphaFoldDB" id="A0A813L2M9"/>
<feature type="non-terminal residue" evidence="2">
    <location>
        <position position="1"/>
    </location>
</feature>
<feature type="region of interest" description="Disordered" evidence="1">
    <location>
        <begin position="29"/>
        <end position="73"/>
    </location>
</feature>
<proteinExistence type="predicted"/>
<evidence type="ECO:0000313" key="2">
    <source>
        <dbReference type="EMBL" id="CAE8713975.1"/>
    </source>
</evidence>
<comment type="caution">
    <text evidence="2">The sequence shown here is derived from an EMBL/GenBank/DDBJ whole genome shotgun (WGS) entry which is preliminary data.</text>
</comment>
<protein>
    <submittedName>
        <fullName evidence="2">Uncharacterized protein</fullName>
    </submittedName>
</protein>
<evidence type="ECO:0000313" key="3">
    <source>
        <dbReference type="Proteomes" id="UP000626109"/>
    </source>
</evidence>